<accession>A0A917B721</accession>
<feature type="transmembrane region" description="Helical" evidence="3">
    <location>
        <begin position="204"/>
        <end position="226"/>
    </location>
</feature>
<dbReference type="InterPro" id="IPR036259">
    <property type="entry name" value="MFS_trans_sf"/>
</dbReference>
<gene>
    <name evidence="4" type="primary">gutA</name>
    <name evidence="4" type="ORF">GCM10011399_17390</name>
</gene>
<feature type="transmembrane region" description="Helical" evidence="3">
    <location>
        <begin position="97"/>
        <end position="118"/>
    </location>
</feature>
<dbReference type="Proteomes" id="UP000598775">
    <property type="component" value="Unassembled WGS sequence"/>
</dbReference>
<dbReference type="GO" id="GO:0015293">
    <property type="term" value="F:symporter activity"/>
    <property type="evidence" value="ECO:0007669"/>
    <property type="project" value="UniProtKB-KW"/>
</dbReference>
<feature type="transmembrane region" description="Helical" evidence="3">
    <location>
        <begin position="317"/>
        <end position="335"/>
    </location>
</feature>
<evidence type="ECO:0000313" key="4">
    <source>
        <dbReference type="EMBL" id="GGF24395.1"/>
    </source>
</evidence>
<dbReference type="GO" id="GO:0008643">
    <property type="term" value="P:carbohydrate transport"/>
    <property type="evidence" value="ECO:0007669"/>
    <property type="project" value="InterPro"/>
</dbReference>
<dbReference type="PANTHER" id="PTHR11328">
    <property type="entry name" value="MAJOR FACILITATOR SUPERFAMILY DOMAIN-CONTAINING PROTEIN"/>
    <property type="match status" value="1"/>
</dbReference>
<organism evidence="4 5">
    <name type="scientific">Subtercola lobariae</name>
    <dbReference type="NCBI Taxonomy" id="1588641"/>
    <lineage>
        <taxon>Bacteria</taxon>
        <taxon>Bacillati</taxon>
        <taxon>Actinomycetota</taxon>
        <taxon>Actinomycetes</taxon>
        <taxon>Micrococcales</taxon>
        <taxon>Microbacteriaceae</taxon>
        <taxon>Subtercola</taxon>
    </lineage>
</organism>
<keyword evidence="3" id="KW-1133">Transmembrane helix</keyword>
<keyword evidence="3" id="KW-0812">Transmembrane</keyword>
<feature type="transmembrane region" description="Helical" evidence="3">
    <location>
        <begin position="54"/>
        <end position="76"/>
    </location>
</feature>
<feature type="transmembrane region" description="Helical" evidence="3">
    <location>
        <begin position="124"/>
        <end position="145"/>
    </location>
</feature>
<name>A0A917B721_9MICO</name>
<dbReference type="InterPro" id="IPR001927">
    <property type="entry name" value="Na/Gal_symport"/>
</dbReference>
<sequence length="463" mass="49389">MTTQTAPSAPTPSARIPSARTQSRAIVTAAFGQNAILTTVTTFLLVYLLQYAHISAVGIAVVTTIIAVAKIFDAISDPVMGSIIDMTRTRWGKMRPFILFSAAPVALLTGLLFSVPAIDEPAQLVYFGIVYVLWGFAYTVCDVPLWGLIGSAFSDPIARNRVISRVRAFGAISLGLATLGMPWLAQLLSFAPAGAAEQTTASGWSRAVFAVAIVGMGLYLFAFFFGRERPQEIAKPRLKFKQLFRELFHNTPLLMVLIGSVLGFGRFIVQAGGAVFVVIAYGNAGYFTFIGAAIILGLVIASFLTPRLLRLMSARRLMVGSSVAGTVFYVAMYLVGYQSLIALSVFIFLTGLTLGVFGVVQATMIADAVDDAEARTGVRNDGISFASLTFVSKIMNALAVLVFGLFVVIAGYQDGVTVTPAIQNTIFLSITIVPAISCLVSAVPFLFYRLSGAGHPLADAELQ</sequence>
<proteinExistence type="predicted"/>
<dbReference type="InterPro" id="IPR039672">
    <property type="entry name" value="MFS_2"/>
</dbReference>
<dbReference type="PANTHER" id="PTHR11328:SF36">
    <property type="entry name" value="MELIBIOSE PERMEASE"/>
    <property type="match status" value="1"/>
</dbReference>
<feature type="transmembrane region" description="Helical" evidence="3">
    <location>
        <begin position="286"/>
        <end position="305"/>
    </location>
</feature>
<evidence type="ECO:0000313" key="5">
    <source>
        <dbReference type="Proteomes" id="UP000598775"/>
    </source>
</evidence>
<feature type="transmembrane region" description="Helical" evidence="3">
    <location>
        <begin position="425"/>
        <end position="448"/>
    </location>
</feature>
<keyword evidence="1" id="KW-0813">Transport</keyword>
<dbReference type="NCBIfam" id="TIGR00792">
    <property type="entry name" value="gph"/>
    <property type="match status" value="1"/>
</dbReference>
<evidence type="ECO:0000256" key="2">
    <source>
        <dbReference type="ARBA" id="ARBA00022847"/>
    </source>
</evidence>
<dbReference type="RefSeq" id="WP_188676955.1">
    <property type="nucleotide sequence ID" value="NZ_BMGP01000003.1"/>
</dbReference>
<comment type="caution">
    <text evidence="4">The sequence shown here is derived from an EMBL/GenBank/DDBJ whole genome shotgun (WGS) entry which is preliminary data.</text>
</comment>
<dbReference type="GO" id="GO:0006814">
    <property type="term" value="P:sodium ion transport"/>
    <property type="evidence" value="ECO:0007669"/>
    <property type="project" value="InterPro"/>
</dbReference>
<evidence type="ECO:0000256" key="1">
    <source>
        <dbReference type="ARBA" id="ARBA00022448"/>
    </source>
</evidence>
<feature type="transmembrane region" description="Helical" evidence="3">
    <location>
        <begin position="394"/>
        <end position="413"/>
    </location>
</feature>
<dbReference type="Gene3D" id="1.20.1250.20">
    <property type="entry name" value="MFS general substrate transporter like domains"/>
    <property type="match status" value="1"/>
</dbReference>
<dbReference type="GO" id="GO:0005886">
    <property type="term" value="C:plasma membrane"/>
    <property type="evidence" value="ECO:0007669"/>
    <property type="project" value="TreeGrafter"/>
</dbReference>
<keyword evidence="5" id="KW-1185">Reference proteome</keyword>
<feature type="transmembrane region" description="Helical" evidence="3">
    <location>
        <begin position="247"/>
        <end position="280"/>
    </location>
</feature>
<dbReference type="AlphaFoldDB" id="A0A917B721"/>
<keyword evidence="3" id="KW-0472">Membrane</keyword>
<dbReference type="EMBL" id="BMGP01000003">
    <property type="protein sequence ID" value="GGF24395.1"/>
    <property type="molecule type" value="Genomic_DNA"/>
</dbReference>
<feature type="transmembrane region" description="Helical" evidence="3">
    <location>
        <begin position="341"/>
        <end position="360"/>
    </location>
</feature>
<protein>
    <submittedName>
        <fullName evidence="4">Glucitol transport protein GutA</fullName>
    </submittedName>
</protein>
<keyword evidence="2" id="KW-0769">Symport</keyword>
<reference evidence="4 5" key="1">
    <citation type="journal article" date="2014" name="Int. J. Syst. Evol. Microbiol.">
        <title>Complete genome sequence of Corynebacterium casei LMG S-19264T (=DSM 44701T), isolated from a smear-ripened cheese.</title>
        <authorList>
            <consortium name="US DOE Joint Genome Institute (JGI-PGF)"/>
            <person name="Walter F."/>
            <person name="Albersmeier A."/>
            <person name="Kalinowski J."/>
            <person name="Ruckert C."/>
        </authorList>
    </citation>
    <scope>NUCLEOTIDE SEQUENCE [LARGE SCALE GENOMIC DNA]</scope>
    <source>
        <strain evidence="4 5">CGMCC 1.12976</strain>
    </source>
</reference>
<feature type="transmembrane region" description="Helical" evidence="3">
    <location>
        <begin position="25"/>
        <end position="48"/>
    </location>
</feature>
<feature type="transmembrane region" description="Helical" evidence="3">
    <location>
        <begin position="166"/>
        <end position="184"/>
    </location>
</feature>
<evidence type="ECO:0000256" key="3">
    <source>
        <dbReference type="SAM" id="Phobius"/>
    </source>
</evidence>
<dbReference type="SUPFAM" id="SSF103473">
    <property type="entry name" value="MFS general substrate transporter"/>
    <property type="match status" value="1"/>
</dbReference>
<dbReference type="Pfam" id="PF13347">
    <property type="entry name" value="MFS_2"/>
    <property type="match status" value="1"/>
</dbReference>